<reference evidence="2 3" key="1">
    <citation type="submission" date="2018-12" db="EMBL/GenBank/DDBJ databases">
        <title>Complete genome of Litorilituus sediminis.</title>
        <authorList>
            <person name="Liu A."/>
            <person name="Rong J."/>
        </authorList>
    </citation>
    <scope>NUCLEOTIDE SEQUENCE [LARGE SCALE GENOMIC DNA]</scope>
    <source>
        <strain evidence="2 3">JCM 17549</strain>
    </source>
</reference>
<dbReference type="InterPro" id="IPR012902">
    <property type="entry name" value="N_methyl_site"/>
</dbReference>
<dbReference type="Gene3D" id="3.30.700.10">
    <property type="entry name" value="Glycoprotein, Type 4 Pilin"/>
    <property type="match status" value="1"/>
</dbReference>
<evidence type="ECO:0000313" key="2">
    <source>
        <dbReference type="EMBL" id="QBG36607.1"/>
    </source>
</evidence>
<organism evidence="2 3">
    <name type="scientific">Litorilituus sediminis</name>
    <dbReference type="NCBI Taxonomy" id="718192"/>
    <lineage>
        <taxon>Bacteria</taxon>
        <taxon>Pseudomonadati</taxon>
        <taxon>Pseudomonadota</taxon>
        <taxon>Gammaproteobacteria</taxon>
        <taxon>Alteromonadales</taxon>
        <taxon>Colwelliaceae</taxon>
        <taxon>Litorilituus</taxon>
    </lineage>
</organism>
<keyword evidence="1" id="KW-1133">Transmembrane helix</keyword>
<dbReference type="SUPFAM" id="SSF54523">
    <property type="entry name" value="Pili subunits"/>
    <property type="match status" value="1"/>
</dbReference>
<accession>A0A4P6PAJ5</accession>
<dbReference type="RefSeq" id="WP_130602918.1">
    <property type="nucleotide sequence ID" value="NZ_CP034759.1"/>
</dbReference>
<dbReference type="KEGG" id="lsd:EMK97_13195"/>
<evidence type="ECO:0000313" key="3">
    <source>
        <dbReference type="Proteomes" id="UP000290244"/>
    </source>
</evidence>
<dbReference type="Proteomes" id="UP000290244">
    <property type="component" value="Chromosome"/>
</dbReference>
<protein>
    <submittedName>
        <fullName evidence="2">Type II secretion system protein</fullName>
    </submittedName>
</protein>
<dbReference type="NCBIfam" id="TIGR02532">
    <property type="entry name" value="IV_pilin_GFxxxE"/>
    <property type="match status" value="1"/>
</dbReference>
<sequence>MMLPPRFTPRSALTLSSCRAMLVVGFTLMEMIVVIIILGVMAVGIAGFITLSTQTYVNVSERDELLSSARFAIERLNREVRNAVPNSIRVLSTSTHQCLEFVPTIASTIYTDIAVTPEAPRTDLSVIRIIDNNDNNYVCADGSCNDFVSVYPILPNGNDIYLPANAKTFAMARYTPAGAVGTITLNNNQAFSEHSPTNRAYIFNSPVSFCIEDNGANMYRYANYGFNQVQILPNTVGMAKSLMAESLDNSGIPAFVLQHATLQRNAVVQIKLKFVRDSGNESVVFDNNIHINNVP</sequence>
<dbReference type="OrthoDB" id="9788802at2"/>
<name>A0A4P6PAJ5_9GAMM</name>
<keyword evidence="1" id="KW-0472">Membrane</keyword>
<dbReference type="EMBL" id="CP034759">
    <property type="protein sequence ID" value="QBG36607.1"/>
    <property type="molecule type" value="Genomic_DNA"/>
</dbReference>
<feature type="transmembrane region" description="Helical" evidence="1">
    <location>
        <begin position="21"/>
        <end position="49"/>
    </location>
</feature>
<proteinExistence type="predicted"/>
<dbReference type="InterPro" id="IPR045584">
    <property type="entry name" value="Pilin-like"/>
</dbReference>
<keyword evidence="1" id="KW-0812">Transmembrane</keyword>
<keyword evidence="3" id="KW-1185">Reference proteome</keyword>
<gene>
    <name evidence="2" type="ORF">EMK97_13195</name>
</gene>
<evidence type="ECO:0000256" key="1">
    <source>
        <dbReference type="SAM" id="Phobius"/>
    </source>
</evidence>
<dbReference type="AlphaFoldDB" id="A0A4P6PAJ5"/>